<evidence type="ECO:0000313" key="2">
    <source>
        <dbReference type="EMBL" id="GMF14897.1"/>
    </source>
</evidence>
<dbReference type="OrthoDB" id="144332at2759"/>
<dbReference type="Proteomes" id="UP001165083">
    <property type="component" value="Unassembled WGS sequence"/>
</dbReference>
<dbReference type="AlphaFoldDB" id="A0A9W6WIY2"/>
<accession>A0A9W6WIY2</accession>
<feature type="chain" id="PRO_5040908093" evidence="1">
    <location>
        <begin position="18"/>
        <end position="141"/>
    </location>
</feature>
<organism evidence="2 3">
    <name type="scientific">Phytophthora lilii</name>
    <dbReference type="NCBI Taxonomy" id="2077276"/>
    <lineage>
        <taxon>Eukaryota</taxon>
        <taxon>Sar</taxon>
        <taxon>Stramenopiles</taxon>
        <taxon>Oomycota</taxon>
        <taxon>Peronosporomycetes</taxon>
        <taxon>Peronosporales</taxon>
        <taxon>Peronosporaceae</taxon>
        <taxon>Phytophthora</taxon>
    </lineage>
</organism>
<keyword evidence="1" id="KW-0732">Signal</keyword>
<name>A0A9W6WIY2_9STRA</name>
<keyword evidence="3" id="KW-1185">Reference proteome</keyword>
<comment type="caution">
    <text evidence="2">The sequence shown here is derived from an EMBL/GenBank/DDBJ whole genome shotgun (WGS) entry which is preliminary data.</text>
</comment>
<gene>
    <name evidence="2" type="ORF">Plil01_000499400</name>
</gene>
<evidence type="ECO:0000313" key="3">
    <source>
        <dbReference type="Proteomes" id="UP001165083"/>
    </source>
</evidence>
<protein>
    <submittedName>
        <fullName evidence="2">Unnamed protein product</fullName>
    </submittedName>
</protein>
<feature type="signal peptide" evidence="1">
    <location>
        <begin position="1"/>
        <end position="17"/>
    </location>
</feature>
<proteinExistence type="predicted"/>
<dbReference type="EMBL" id="BSXW01000210">
    <property type="protein sequence ID" value="GMF14897.1"/>
    <property type="molecule type" value="Genomic_DNA"/>
</dbReference>
<reference evidence="2" key="1">
    <citation type="submission" date="2023-04" db="EMBL/GenBank/DDBJ databases">
        <title>Phytophthora lilii NBRC 32176.</title>
        <authorList>
            <person name="Ichikawa N."/>
            <person name="Sato H."/>
            <person name="Tonouchi N."/>
        </authorList>
    </citation>
    <scope>NUCLEOTIDE SEQUENCE</scope>
    <source>
        <strain evidence="2">NBRC 32176</strain>
    </source>
</reference>
<sequence>MLWKTATLAALCGLSAGSPALPDGPLRTLDRSPLYALRDSADSSVVWAEYERFVLSRSRVTPLLLYFGPAGCGEEEDEDEEVEGAMEASYPGTEACERHQKLVEAAVELAAETLSGPRLPVVRVDVHAWPEVLNYVSRYLR</sequence>
<evidence type="ECO:0000256" key="1">
    <source>
        <dbReference type="SAM" id="SignalP"/>
    </source>
</evidence>